<sequence length="166" mass="17492">MKRKNSTGLTLLLGLGITASAGAEDMLTQKNIGLDLARDIANTAVMDCREKGYQVSAVVVDRNGNLRAALRDDLAPRFTLQISEEKANAVIMGGVDTGTLISNRGDIARELNHIDGLIMMRGGVEIRSGGSLIGAVGVSGAPGGDIDEECAANAVKEYEMRLEFAD</sequence>
<reference evidence="2 3" key="1">
    <citation type="submission" date="2017-05" db="EMBL/GenBank/DDBJ databases">
        <title>Thiocyanate degradation by Thiohalobacter thiocyanaticus FOKN1.</title>
        <authorList>
            <person name="Oshiki M."/>
            <person name="Fukushima T."/>
            <person name="Kawano S."/>
            <person name="Nakagawa J."/>
        </authorList>
    </citation>
    <scope>NUCLEOTIDE SEQUENCE [LARGE SCALE GENOMIC DNA]</scope>
    <source>
        <strain evidence="2 3">FOKN1</strain>
    </source>
</reference>
<dbReference type="Pfam" id="PF03928">
    <property type="entry name" value="HbpS-like"/>
    <property type="match status" value="1"/>
</dbReference>
<accession>A0A1Z4VSS3</accession>
<proteinExistence type="predicted"/>
<gene>
    <name evidence="2" type="ORF">FOKN1_2312</name>
</gene>
<evidence type="ECO:0000313" key="3">
    <source>
        <dbReference type="Proteomes" id="UP000218765"/>
    </source>
</evidence>
<dbReference type="Gene3D" id="3.30.450.150">
    <property type="entry name" value="Haem-degrading domain"/>
    <property type="match status" value="1"/>
</dbReference>
<name>A0A1Z4VSS3_9GAMM</name>
<keyword evidence="1" id="KW-0732">Signal</keyword>
<dbReference type="AlphaFoldDB" id="A0A1Z4VSS3"/>
<dbReference type="OrthoDB" id="5786851at2"/>
<feature type="chain" id="PRO_5012464569" description="Heme-binding protein" evidence="1">
    <location>
        <begin position="24"/>
        <end position="166"/>
    </location>
</feature>
<dbReference type="InterPro" id="IPR005624">
    <property type="entry name" value="PduO/GlcC-like"/>
</dbReference>
<dbReference type="KEGG" id="ttc:FOKN1_2312"/>
<dbReference type="SUPFAM" id="SSF143744">
    <property type="entry name" value="GlcG-like"/>
    <property type="match status" value="1"/>
</dbReference>
<keyword evidence="3" id="KW-1185">Reference proteome</keyword>
<organism evidence="2 3">
    <name type="scientific">Thiohalobacter thiocyanaticus</name>
    <dbReference type="NCBI Taxonomy" id="585455"/>
    <lineage>
        <taxon>Bacteria</taxon>
        <taxon>Pseudomonadati</taxon>
        <taxon>Pseudomonadota</taxon>
        <taxon>Gammaproteobacteria</taxon>
        <taxon>Thiohalobacterales</taxon>
        <taxon>Thiohalobacteraceae</taxon>
        <taxon>Thiohalobacter</taxon>
    </lineage>
</organism>
<evidence type="ECO:0000256" key="1">
    <source>
        <dbReference type="SAM" id="SignalP"/>
    </source>
</evidence>
<dbReference type="InterPro" id="IPR052517">
    <property type="entry name" value="GlcG_carb_metab_protein"/>
</dbReference>
<evidence type="ECO:0008006" key="4">
    <source>
        <dbReference type="Google" id="ProtNLM"/>
    </source>
</evidence>
<dbReference type="Proteomes" id="UP000218765">
    <property type="component" value="Chromosome"/>
</dbReference>
<dbReference type="PANTHER" id="PTHR34309">
    <property type="entry name" value="SLR1406 PROTEIN"/>
    <property type="match status" value="1"/>
</dbReference>
<dbReference type="EMBL" id="AP018052">
    <property type="protein sequence ID" value="BAZ94686.1"/>
    <property type="molecule type" value="Genomic_DNA"/>
</dbReference>
<dbReference type="PANTHER" id="PTHR34309:SF10">
    <property type="entry name" value="SLR1406 PROTEIN"/>
    <property type="match status" value="1"/>
</dbReference>
<dbReference type="RefSeq" id="WP_096366754.1">
    <property type="nucleotide sequence ID" value="NZ_AP018052.1"/>
</dbReference>
<evidence type="ECO:0000313" key="2">
    <source>
        <dbReference type="EMBL" id="BAZ94686.1"/>
    </source>
</evidence>
<protein>
    <recommendedName>
        <fullName evidence="4">Heme-binding protein</fullName>
    </recommendedName>
</protein>
<dbReference type="InterPro" id="IPR038084">
    <property type="entry name" value="PduO/GlcC-like_sf"/>
</dbReference>
<feature type="signal peptide" evidence="1">
    <location>
        <begin position="1"/>
        <end position="23"/>
    </location>
</feature>